<dbReference type="Gene3D" id="3.40.50.720">
    <property type="entry name" value="NAD(P)-binding Rossmann-like Domain"/>
    <property type="match status" value="1"/>
</dbReference>
<dbReference type="EMBL" id="BNJF01000002">
    <property type="protein sequence ID" value="GHO47191.1"/>
    <property type="molecule type" value="Genomic_DNA"/>
</dbReference>
<comment type="similarity">
    <text evidence="1">Belongs to the short-chain dehydrogenases/reductases (SDR) family.</text>
</comment>
<dbReference type="GO" id="GO:0016491">
    <property type="term" value="F:oxidoreductase activity"/>
    <property type="evidence" value="ECO:0007669"/>
    <property type="project" value="UniProtKB-KW"/>
</dbReference>
<dbReference type="RefSeq" id="WP_220196478.1">
    <property type="nucleotide sequence ID" value="NZ_BNJF01000002.1"/>
</dbReference>
<dbReference type="InterPro" id="IPR036291">
    <property type="entry name" value="NAD(P)-bd_dom_sf"/>
</dbReference>
<dbReference type="InterPro" id="IPR002347">
    <property type="entry name" value="SDR_fam"/>
</dbReference>
<evidence type="ECO:0000313" key="4">
    <source>
        <dbReference type="Proteomes" id="UP000612362"/>
    </source>
</evidence>
<dbReference type="Proteomes" id="UP000612362">
    <property type="component" value="Unassembled WGS sequence"/>
</dbReference>
<organism evidence="3 4">
    <name type="scientific">Ktedonospora formicarum</name>
    <dbReference type="NCBI Taxonomy" id="2778364"/>
    <lineage>
        <taxon>Bacteria</taxon>
        <taxon>Bacillati</taxon>
        <taxon>Chloroflexota</taxon>
        <taxon>Ktedonobacteria</taxon>
        <taxon>Ktedonobacterales</taxon>
        <taxon>Ktedonobacteraceae</taxon>
        <taxon>Ktedonospora</taxon>
    </lineage>
</organism>
<comment type="caution">
    <text evidence="3">The sequence shown here is derived from an EMBL/GenBank/DDBJ whole genome shotgun (WGS) entry which is preliminary data.</text>
</comment>
<accession>A0A8J3I441</accession>
<protein>
    <submittedName>
        <fullName evidence="3">Putative dehydrogenase/reductase</fullName>
    </submittedName>
</protein>
<name>A0A8J3I441_9CHLR</name>
<dbReference type="SUPFAM" id="SSF51735">
    <property type="entry name" value="NAD(P)-binding Rossmann-fold domains"/>
    <property type="match status" value="1"/>
</dbReference>
<gene>
    <name evidence="3" type="ORF">KSX_53540</name>
</gene>
<reference evidence="3" key="1">
    <citation type="submission" date="2020-10" db="EMBL/GenBank/DDBJ databases">
        <title>Taxonomic study of unclassified bacteria belonging to the class Ktedonobacteria.</title>
        <authorList>
            <person name="Yabe S."/>
            <person name="Wang C.M."/>
            <person name="Zheng Y."/>
            <person name="Sakai Y."/>
            <person name="Cavaletti L."/>
            <person name="Monciardini P."/>
            <person name="Donadio S."/>
        </authorList>
    </citation>
    <scope>NUCLEOTIDE SEQUENCE</scope>
    <source>
        <strain evidence="3">SOSP1-1</strain>
    </source>
</reference>
<evidence type="ECO:0000313" key="3">
    <source>
        <dbReference type="EMBL" id="GHO47191.1"/>
    </source>
</evidence>
<proteinExistence type="inferred from homology"/>
<dbReference type="AlphaFoldDB" id="A0A8J3I441"/>
<sequence length="308" mass="32248">MSSPKHIIVMTGATSGIGAEAVKQLAAEPATLVLIGARGQGRSAPGAEVFPLDLASLSSVRAFADAIQQRLGEANIEMLVLNAGGQFPGGKLSGDGFEMTFATNHLAHYLLARLLLPNMAVGGRLVLTTSDTHDPAVFPFAPRTLDPEELAHPSKAGSGGARAYAASKLCNLLTARSFAALDTVKANTIQVIAYNPGLTLGTGLGRTDAQRQSSPQRPNPLAHAIFGLLGRFNNAWSPGTPERAGEVLAQLTLGIITPPPGRVYASLVKGEITFPDPSELARSDEARDRLWRESASMVGLPVEATSVR</sequence>
<dbReference type="PANTHER" id="PTHR24320:SF152">
    <property type="entry name" value="SHORT-CHAIN DEHYDROGENASE_REDUCTASE FAMILY PROTEIN"/>
    <property type="match status" value="1"/>
</dbReference>
<evidence type="ECO:0000256" key="1">
    <source>
        <dbReference type="ARBA" id="ARBA00006484"/>
    </source>
</evidence>
<keyword evidence="4" id="KW-1185">Reference proteome</keyword>
<keyword evidence="2" id="KW-0560">Oxidoreductase</keyword>
<dbReference type="PANTHER" id="PTHR24320">
    <property type="entry name" value="RETINOL DEHYDROGENASE"/>
    <property type="match status" value="1"/>
</dbReference>
<dbReference type="Pfam" id="PF00106">
    <property type="entry name" value="adh_short"/>
    <property type="match status" value="1"/>
</dbReference>
<evidence type="ECO:0000256" key="2">
    <source>
        <dbReference type="ARBA" id="ARBA00023002"/>
    </source>
</evidence>